<sequence>MTSPRAIRMFTKPRIKDQHVRYPNRYCLFSLHLYRTVSLQVSCTFVIAGTIILIVPYVQSIDVVCQTGFLPALSLLVPNACLTLLHAKKQHSDSWIALTSYTIITSAAVVLANLCVEDVQLITWAGLLAGMLFVTCTGLSCLGGLRDNRWRIFIVLFFIIVFVTLLVLSFEPLSLPNKILVGYYVIVLAFMLGVTAFDTSQLSEVSSNRETRVLGICLYEDLIYCYLLILLILTTESSLTKLTNWMQQFSGKNSEGNKTVYSDVK</sequence>
<dbReference type="InterPro" id="IPR006214">
    <property type="entry name" value="Bax_inhibitor_1-related"/>
</dbReference>
<feature type="transmembrane region" description="Helical" evidence="5">
    <location>
        <begin position="152"/>
        <end position="170"/>
    </location>
</feature>
<keyword evidence="4 5" id="KW-0472">Membrane</keyword>
<dbReference type="Pfam" id="PF01027">
    <property type="entry name" value="Bax1-I"/>
    <property type="match status" value="1"/>
</dbReference>
<organism evidence="6 7">
    <name type="scientific">Simian cytomegalovirus (strain Colburn)</name>
    <dbReference type="NCBI Taxonomy" id="50292"/>
    <lineage>
        <taxon>Viruses</taxon>
        <taxon>Duplodnaviria</taxon>
        <taxon>Heunggongvirae</taxon>
        <taxon>Peploviricota</taxon>
        <taxon>Herviviricetes</taxon>
        <taxon>Herpesvirales</taxon>
        <taxon>Orthoherpesviridae</taxon>
        <taxon>Betaherpesvirinae</taxon>
        <taxon>Cytomegalovirus</taxon>
        <taxon>Cytomegalovirus cercopithecinebeta5</taxon>
    </lineage>
</organism>
<dbReference type="Proteomes" id="UP000116555">
    <property type="component" value="Segment"/>
</dbReference>
<evidence type="ECO:0000256" key="2">
    <source>
        <dbReference type="ARBA" id="ARBA00022692"/>
    </source>
</evidence>
<accession>G8XTM3</accession>
<keyword evidence="3 5" id="KW-1133">Transmembrane helix</keyword>
<feature type="transmembrane region" description="Helical" evidence="5">
    <location>
        <begin position="69"/>
        <end position="87"/>
    </location>
</feature>
<evidence type="ECO:0000313" key="7">
    <source>
        <dbReference type="Proteomes" id="UP000116555"/>
    </source>
</evidence>
<feature type="transmembrane region" description="Helical" evidence="5">
    <location>
        <begin position="213"/>
        <end position="233"/>
    </location>
</feature>
<feature type="transmembrane region" description="Helical" evidence="5">
    <location>
        <begin position="94"/>
        <end position="116"/>
    </location>
</feature>
<proteinExistence type="predicted"/>
<evidence type="ECO:0000256" key="1">
    <source>
        <dbReference type="ARBA" id="ARBA00004141"/>
    </source>
</evidence>
<reference evidence="6 7" key="1">
    <citation type="submission" date="2011-12" db="EMBL/GenBank/DDBJ databases">
        <title>Comparative genomics of primate cytomegaloviruses.</title>
        <authorList>
            <person name="Davison A.J."/>
            <person name="Holton M."/>
            <person name="Dolan A."/>
            <person name="Dargan D.J."/>
            <person name="Gatherer D."/>
            <person name="Hayward G.S."/>
        </authorList>
    </citation>
    <scope>NUCLEOTIDE SEQUENCE [LARGE SCALE GENOMIC DNA]</scope>
    <source>
        <strain evidence="6">2715</strain>
    </source>
</reference>
<dbReference type="KEGG" id="vg:25026565"/>
<organismHost>
    <name type="scientific">Macaca</name>
    <name type="common">macaques</name>
    <dbReference type="NCBI Taxonomy" id="9539"/>
</organismHost>
<dbReference type="EMBL" id="FJ483968">
    <property type="protein sequence ID" value="AEV80515.1"/>
    <property type="molecule type" value="Genomic_DNA"/>
</dbReference>
<evidence type="ECO:0000256" key="3">
    <source>
        <dbReference type="ARBA" id="ARBA00022989"/>
    </source>
</evidence>
<dbReference type="RefSeq" id="YP_004936127.1">
    <property type="nucleotide sequence ID" value="NC_012783.2"/>
</dbReference>
<feature type="transmembrane region" description="Helical" evidence="5">
    <location>
        <begin position="122"/>
        <end position="145"/>
    </location>
</feature>
<protein>
    <submittedName>
        <fullName evidence="6">Membrane protein US17</fullName>
    </submittedName>
</protein>
<feature type="transmembrane region" description="Helical" evidence="5">
    <location>
        <begin position="182"/>
        <end position="201"/>
    </location>
</feature>
<gene>
    <name evidence="6" type="primary">US17</name>
</gene>
<comment type="subcellular location">
    <subcellularLocation>
        <location evidence="1">Membrane</location>
        <topology evidence="1">Multi-pass membrane protein</topology>
    </subcellularLocation>
</comment>
<keyword evidence="7" id="KW-1185">Reference proteome</keyword>
<evidence type="ECO:0000256" key="4">
    <source>
        <dbReference type="ARBA" id="ARBA00023136"/>
    </source>
</evidence>
<dbReference type="OrthoDB" id="31221at10239"/>
<evidence type="ECO:0000313" key="6">
    <source>
        <dbReference type="EMBL" id="AEV80515.1"/>
    </source>
</evidence>
<dbReference type="GeneID" id="25026565"/>
<dbReference type="GO" id="GO:0016020">
    <property type="term" value="C:membrane"/>
    <property type="evidence" value="ECO:0007669"/>
    <property type="project" value="UniProtKB-SubCell"/>
</dbReference>
<keyword evidence="2 5" id="KW-0812">Transmembrane</keyword>
<feature type="transmembrane region" description="Helical" evidence="5">
    <location>
        <begin position="37"/>
        <end position="57"/>
    </location>
</feature>
<evidence type="ECO:0000256" key="5">
    <source>
        <dbReference type="SAM" id="Phobius"/>
    </source>
</evidence>
<name>G8XTM3_SCMVC</name>